<evidence type="ECO:0000256" key="1">
    <source>
        <dbReference type="SAM" id="Phobius"/>
    </source>
</evidence>
<evidence type="ECO:0000313" key="3">
    <source>
        <dbReference type="EMBL" id="SPF40212.1"/>
    </source>
</evidence>
<organism evidence="3 4">
    <name type="scientific">Candidatus Sulfotelmatobacter kueseliae</name>
    <dbReference type="NCBI Taxonomy" id="2042962"/>
    <lineage>
        <taxon>Bacteria</taxon>
        <taxon>Pseudomonadati</taxon>
        <taxon>Acidobacteriota</taxon>
        <taxon>Terriglobia</taxon>
        <taxon>Terriglobales</taxon>
        <taxon>Candidatus Korobacteraceae</taxon>
        <taxon>Candidatus Sulfotelmatobacter</taxon>
    </lineage>
</organism>
<dbReference type="AlphaFoldDB" id="A0A2U3KKN5"/>
<dbReference type="PANTHER" id="PTHR28008">
    <property type="entry name" value="DOMAIN PROTEIN, PUTATIVE (AFU_ORTHOLOGUE AFUA_3G10980)-RELATED"/>
    <property type="match status" value="1"/>
</dbReference>
<dbReference type="Pfam" id="PF04892">
    <property type="entry name" value="VanZ"/>
    <property type="match status" value="1"/>
</dbReference>
<dbReference type="PANTHER" id="PTHR28008:SF1">
    <property type="entry name" value="DOMAIN PROTEIN, PUTATIVE (AFU_ORTHOLOGUE AFUA_3G10980)-RELATED"/>
    <property type="match status" value="1"/>
</dbReference>
<dbReference type="NCBIfam" id="NF037970">
    <property type="entry name" value="vanZ_1"/>
    <property type="match status" value="1"/>
</dbReference>
<gene>
    <name evidence="3" type="ORF">SBA1_30063</name>
</gene>
<dbReference type="InterPro" id="IPR006976">
    <property type="entry name" value="VanZ-like"/>
</dbReference>
<accession>A0A2U3KKN5</accession>
<reference evidence="4" key="1">
    <citation type="submission" date="2018-02" db="EMBL/GenBank/DDBJ databases">
        <authorList>
            <person name="Hausmann B."/>
        </authorList>
    </citation>
    <scope>NUCLEOTIDE SEQUENCE [LARGE SCALE GENOMIC DNA]</scope>
    <source>
        <strain evidence="4">Peat soil MAG SbA1</strain>
    </source>
</reference>
<keyword evidence="1" id="KW-0812">Transmembrane</keyword>
<evidence type="ECO:0000313" key="4">
    <source>
        <dbReference type="Proteomes" id="UP000238701"/>
    </source>
</evidence>
<feature type="transmembrane region" description="Helical" evidence="1">
    <location>
        <begin position="343"/>
        <end position="365"/>
    </location>
</feature>
<dbReference type="EMBL" id="OMOD01000122">
    <property type="protein sequence ID" value="SPF40212.1"/>
    <property type="molecule type" value="Genomic_DNA"/>
</dbReference>
<dbReference type="Proteomes" id="UP000238701">
    <property type="component" value="Unassembled WGS sequence"/>
</dbReference>
<keyword evidence="1" id="KW-0472">Membrane</keyword>
<dbReference type="Pfam" id="PF13385">
    <property type="entry name" value="Laminin_G_3"/>
    <property type="match status" value="1"/>
</dbReference>
<evidence type="ECO:0000259" key="2">
    <source>
        <dbReference type="Pfam" id="PF04892"/>
    </source>
</evidence>
<feature type="transmembrane region" description="Helical" evidence="1">
    <location>
        <begin position="12"/>
        <end position="31"/>
    </location>
</feature>
<dbReference type="Gene3D" id="2.60.120.200">
    <property type="match status" value="1"/>
</dbReference>
<keyword evidence="1" id="KW-1133">Transmembrane helix</keyword>
<feature type="transmembrane region" description="Helical" evidence="1">
    <location>
        <begin position="310"/>
        <end position="331"/>
    </location>
</feature>
<protein>
    <recommendedName>
        <fullName evidence="2">VanZ-like domain-containing protein</fullName>
    </recommendedName>
</protein>
<feature type="transmembrane region" description="Helical" evidence="1">
    <location>
        <begin position="283"/>
        <end position="303"/>
    </location>
</feature>
<sequence>MNQQIQFSRRRTGALCLCAVSAVLMATLWPFDFLPRNAVDWIQGTNGLRFRKAGVVLSSDPLKMANTEADSYSVEVLLRPASVKRDYTILGFHNPTRTKQLLVKQWTDGLLVTHDASVDRDGTGTIKFDVNHAFVPDKLVLVTLSSGPSGTRAYLNGRPAGSFPRFKISRSELAGEIVLGTSPVTYQPWPGEIHGLAVFAKELTADEALQHYHDWSNPDGRTPDREAAIAQYSFTEGAGREVQNDISSEPNLRIPSAFSVPHKALLRPAAEEFRPDRRYAFDIVINIAGFVPLGLIMCSYLMWTKGRWRATLIAIFLCGTLSFMIEVLQYYIPRRESGTTDVITNTLGAALGAALVHASVFRLILEKMTLIPGAQGASQHGR</sequence>
<dbReference type="SUPFAM" id="SSF49899">
    <property type="entry name" value="Concanavalin A-like lectins/glucanases"/>
    <property type="match status" value="1"/>
</dbReference>
<name>A0A2U3KKN5_9BACT</name>
<feature type="domain" description="VanZ-like" evidence="2">
    <location>
        <begin position="273"/>
        <end position="357"/>
    </location>
</feature>
<dbReference type="InterPro" id="IPR013320">
    <property type="entry name" value="ConA-like_dom_sf"/>
</dbReference>
<proteinExistence type="predicted"/>